<sequence>MSLSDYFTRKPSFDIFPLETADAGIAAALHRARFPQPWNDGEFHSLLLQEPVFGFLALKEGALGRTAGGFVLARATAGEAEILTIGVDERFSRAGLGWRLMQAALREAKMRGAEDIFLEVDEGNVAARGLYAKLGFVKVGERKAYYVAADGHRSTALVLRRDLR</sequence>
<dbReference type="GO" id="GO:0016747">
    <property type="term" value="F:acyltransferase activity, transferring groups other than amino-acyl groups"/>
    <property type="evidence" value="ECO:0007669"/>
    <property type="project" value="InterPro"/>
</dbReference>
<evidence type="ECO:0000256" key="1">
    <source>
        <dbReference type="ARBA" id="ARBA00022679"/>
    </source>
</evidence>
<protein>
    <submittedName>
        <fullName evidence="4">Ribosomal-protein-alanine N-acetyltransferase</fullName>
    </submittedName>
</protein>
<evidence type="ECO:0000259" key="3">
    <source>
        <dbReference type="PROSITE" id="PS51186"/>
    </source>
</evidence>
<dbReference type="SUPFAM" id="SSF55729">
    <property type="entry name" value="Acyl-CoA N-acyltransferases (Nat)"/>
    <property type="match status" value="1"/>
</dbReference>
<dbReference type="RefSeq" id="WP_133033887.1">
    <property type="nucleotide sequence ID" value="NZ_BAABEI010000012.1"/>
</dbReference>
<reference evidence="4 5" key="1">
    <citation type="submission" date="2019-03" db="EMBL/GenBank/DDBJ databases">
        <title>Genomic Encyclopedia of Type Strains, Phase IV (KMG-IV): sequencing the most valuable type-strain genomes for metagenomic binning, comparative biology and taxonomic classification.</title>
        <authorList>
            <person name="Goeker M."/>
        </authorList>
    </citation>
    <scope>NUCLEOTIDE SEQUENCE [LARGE SCALE GENOMIC DNA]</scope>
    <source>
        <strain evidence="4 5">DSM 18401</strain>
    </source>
</reference>
<keyword evidence="1 4" id="KW-0808">Transferase</keyword>
<evidence type="ECO:0000313" key="4">
    <source>
        <dbReference type="EMBL" id="TCN46523.1"/>
    </source>
</evidence>
<keyword evidence="5" id="KW-1185">Reference proteome</keyword>
<keyword evidence="2" id="KW-0012">Acyltransferase</keyword>
<gene>
    <name evidence="4" type="ORF">EV665_104197</name>
</gene>
<organism evidence="4 5">
    <name type="scientific">Shinella granuli</name>
    <dbReference type="NCBI Taxonomy" id="323621"/>
    <lineage>
        <taxon>Bacteria</taxon>
        <taxon>Pseudomonadati</taxon>
        <taxon>Pseudomonadota</taxon>
        <taxon>Alphaproteobacteria</taxon>
        <taxon>Hyphomicrobiales</taxon>
        <taxon>Rhizobiaceae</taxon>
        <taxon>Shinella</taxon>
    </lineage>
</organism>
<dbReference type="InterPro" id="IPR050680">
    <property type="entry name" value="YpeA/RimI_acetyltransf"/>
</dbReference>
<comment type="caution">
    <text evidence="4">The sequence shown here is derived from an EMBL/GenBank/DDBJ whole genome shotgun (WGS) entry which is preliminary data.</text>
</comment>
<feature type="domain" description="N-acetyltransferase" evidence="3">
    <location>
        <begin position="13"/>
        <end position="164"/>
    </location>
</feature>
<proteinExistence type="predicted"/>
<accession>A0A4R2CYV0</accession>
<dbReference type="PANTHER" id="PTHR43420:SF44">
    <property type="entry name" value="ACETYLTRANSFERASE YPEA"/>
    <property type="match status" value="1"/>
</dbReference>
<dbReference type="InterPro" id="IPR016181">
    <property type="entry name" value="Acyl_CoA_acyltransferase"/>
</dbReference>
<dbReference type="Proteomes" id="UP000295351">
    <property type="component" value="Unassembled WGS sequence"/>
</dbReference>
<evidence type="ECO:0000256" key="2">
    <source>
        <dbReference type="ARBA" id="ARBA00023315"/>
    </source>
</evidence>
<dbReference type="PANTHER" id="PTHR43420">
    <property type="entry name" value="ACETYLTRANSFERASE"/>
    <property type="match status" value="1"/>
</dbReference>
<dbReference type="Gene3D" id="3.40.630.30">
    <property type="match status" value="1"/>
</dbReference>
<dbReference type="AlphaFoldDB" id="A0A4R2CYV0"/>
<evidence type="ECO:0000313" key="5">
    <source>
        <dbReference type="Proteomes" id="UP000295351"/>
    </source>
</evidence>
<dbReference type="PROSITE" id="PS51186">
    <property type="entry name" value="GNAT"/>
    <property type="match status" value="1"/>
</dbReference>
<name>A0A4R2CYV0_SHIGR</name>
<dbReference type="Pfam" id="PF00583">
    <property type="entry name" value="Acetyltransf_1"/>
    <property type="match status" value="1"/>
</dbReference>
<dbReference type="InterPro" id="IPR000182">
    <property type="entry name" value="GNAT_dom"/>
</dbReference>
<dbReference type="CDD" id="cd04301">
    <property type="entry name" value="NAT_SF"/>
    <property type="match status" value="1"/>
</dbReference>
<dbReference type="EMBL" id="SLVX01000004">
    <property type="protein sequence ID" value="TCN46523.1"/>
    <property type="molecule type" value="Genomic_DNA"/>
</dbReference>